<evidence type="ECO:0000313" key="2">
    <source>
        <dbReference type="Proteomes" id="UP000484076"/>
    </source>
</evidence>
<dbReference type="RefSeq" id="WP_174539273.1">
    <property type="nucleotide sequence ID" value="NZ_WHUT02000001.1"/>
</dbReference>
<protein>
    <recommendedName>
        <fullName evidence="3">DUF1127 domain-containing protein</fullName>
    </recommendedName>
</protein>
<evidence type="ECO:0008006" key="3">
    <source>
        <dbReference type="Google" id="ProtNLM"/>
    </source>
</evidence>
<gene>
    <name evidence="1" type="ORF">GEU84_002705</name>
</gene>
<name>A0A8X8KN12_9RHOB</name>
<keyword evidence="2" id="KW-1185">Reference proteome</keyword>
<comment type="caution">
    <text evidence="1">The sequence shown here is derived from an EMBL/GenBank/DDBJ whole genome shotgun (WGS) entry which is preliminary data.</text>
</comment>
<accession>A0A8X8KN12</accession>
<reference evidence="1" key="1">
    <citation type="submission" date="2020-05" db="EMBL/GenBank/DDBJ databases">
        <title>Fertoebacter nigrum gen. nov., sp. nov., a new member of the family Rhodobacteraceae.</title>
        <authorList>
            <person name="Szuroczki S."/>
            <person name="Abbaszade G."/>
            <person name="Buni D."/>
            <person name="Schumann P."/>
            <person name="Toth E."/>
        </authorList>
    </citation>
    <scope>NUCLEOTIDE SEQUENCE</scope>
    <source>
        <strain evidence="1">RG-N-1a</strain>
    </source>
</reference>
<dbReference type="EMBL" id="WHUT02000001">
    <property type="protein sequence ID" value="NUB43281.1"/>
    <property type="molecule type" value="Genomic_DNA"/>
</dbReference>
<evidence type="ECO:0000313" key="1">
    <source>
        <dbReference type="EMBL" id="NUB43281.1"/>
    </source>
</evidence>
<organism evidence="1 2">
    <name type="scientific">Fertoeibacter niger</name>
    <dbReference type="NCBI Taxonomy" id="2656921"/>
    <lineage>
        <taxon>Bacteria</taxon>
        <taxon>Pseudomonadati</taxon>
        <taxon>Pseudomonadota</taxon>
        <taxon>Alphaproteobacteria</taxon>
        <taxon>Rhodobacterales</taxon>
        <taxon>Paracoccaceae</taxon>
        <taxon>Fertoeibacter</taxon>
    </lineage>
</organism>
<dbReference type="AlphaFoldDB" id="A0A8X8KN12"/>
<sequence length="49" mass="5363">MTFLSRIAEAFETFGAAARTSAALRAHQRPSDTDLAQLGIDKSHFTVRV</sequence>
<dbReference type="Proteomes" id="UP000484076">
    <property type="component" value="Unassembled WGS sequence"/>
</dbReference>
<proteinExistence type="predicted"/>